<dbReference type="AlphaFoldDB" id="A0A061B1N5"/>
<dbReference type="OrthoDB" id="2098203at2759"/>
<dbReference type="InterPro" id="IPR042831">
    <property type="entry name" value="Ribosomal_mL40_fung"/>
</dbReference>
<dbReference type="PANTHER" id="PTHR39150">
    <property type="entry name" value="54S RIBOSOMAL PROTEIN L28, MITOCHONDRIAL"/>
    <property type="match status" value="1"/>
</dbReference>
<name>A0A061B1N5_RHOTO</name>
<feature type="compositionally biased region" description="Low complexity" evidence="1">
    <location>
        <begin position="19"/>
        <end position="34"/>
    </location>
</feature>
<dbReference type="GO" id="GO:0032543">
    <property type="term" value="P:mitochondrial translation"/>
    <property type="evidence" value="ECO:0007669"/>
    <property type="project" value="InterPro"/>
</dbReference>
<dbReference type="EMBL" id="LK052943">
    <property type="protein sequence ID" value="CDR43730.1"/>
    <property type="molecule type" value="Genomic_DNA"/>
</dbReference>
<proteinExistence type="predicted"/>
<dbReference type="GO" id="GO:0003735">
    <property type="term" value="F:structural constituent of ribosome"/>
    <property type="evidence" value="ECO:0007669"/>
    <property type="project" value="InterPro"/>
</dbReference>
<accession>A0A061B1N5</accession>
<feature type="region of interest" description="Disordered" evidence="1">
    <location>
        <begin position="1"/>
        <end position="53"/>
    </location>
</feature>
<evidence type="ECO:0000256" key="1">
    <source>
        <dbReference type="SAM" id="MobiDB-lite"/>
    </source>
</evidence>
<dbReference type="Gene3D" id="6.10.250.3440">
    <property type="match status" value="1"/>
</dbReference>
<reference evidence="2" key="1">
    <citation type="journal article" date="2014" name="Genome Announc.">
        <title>Draft genome sequence of Rhodosporidium toruloides CECT1137, an oleaginous yeast of biotechnological interest.</title>
        <authorList>
            <person name="Morin N."/>
            <person name="Calcas X."/>
            <person name="Devillers H."/>
            <person name="Durrens P."/>
            <person name="Sherman D.J."/>
            <person name="Nicaud J.-M."/>
            <person name="Neuveglise C."/>
        </authorList>
    </citation>
    <scope>NUCLEOTIDE SEQUENCE</scope>
    <source>
        <strain evidence="2">CECT1137</strain>
    </source>
</reference>
<organism evidence="2">
    <name type="scientific">Rhodotorula toruloides</name>
    <name type="common">Yeast</name>
    <name type="synonym">Rhodosporidium toruloides</name>
    <dbReference type="NCBI Taxonomy" id="5286"/>
    <lineage>
        <taxon>Eukaryota</taxon>
        <taxon>Fungi</taxon>
        <taxon>Dikarya</taxon>
        <taxon>Basidiomycota</taxon>
        <taxon>Pucciniomycotina</taxon>
        <taxon>Microbotryomycetes</taxon>
        <taxon>Sporidiobolales</taxon>
        <taxon>Sporidiobolaceae</taxon>
        <taxon>Rhodotorula</taxon>
    </lineage>
</organism>
<sequence>MLRSSSSALLNTLQRTHAAPRAARSYAAQTSTSAKKAKGGRPIDTMAGDPRTQSIKTVLLESDPSEEERLEALLKVIPSPEAHETIERAWQLHLRHKREAHQAEIHRKYASMRAAMDLLEETDKELFRKACGKAFTTLEQADATNARLNGLVPREWKVPTDLPAGKMWNAEWKAPKVRKPEMAAAAEQRPAA</sequence>
<dbReference type="PANTHER" id="PTHR39150:SF1">
    <property type="entry name" value="LARGE RIBOSOMAL SUBUNIT PROTEIN ML40"/>
    <property type="match status" value="1"/>
</dbReference>
<evidence type="ECO:0000313" key="2">
    <source>
        <dbReference type="EMBL" id="CDR43730.1"/>
    </source>
</evidence>
<dbReference type="GO" id="GO:0005739">
    <property type="term" value="C:mitochondrion"/>
    <property type="evidence" value="ECO:0007669"/>
    <property type="project" value="GOC"/>
</dbReference>
<feature type="compositionally biased region" description="Polar residues" evidence="1">
    <location>
        <begin position="1"/>
        <end position="15"/>
    </location>
</feature>
<gene>
    <name evidence="2" type="ORF">RHTO0S_08e05006g</name>
</gene>
<protein>
    <submittedName>
        <fullName evidence="2">RHTO0S08e05006g1_1</fullName>
    </submittedName>
</protein>